<proteinExistence type="inferred from homology"/>
<name>A0A0P1G2J4_9RHOB</name>
<dbReference type="GO" id="GO:0016114">
    <property type="term" value="P:terpenoid biosynthetic process"/>
    <property type="evidence" value="ECO:0007669"/>
    <property type="project" value="UniProtKB-UniRule"/>
</dbReference>
<protein>
    <recommendedName>
        <fullName evidence="3 10">4-diphosphocytidyl-2-C-methyl-D-erythritol kinase</fullName>
        <shortName evidence="10">CMK</shortName>
        <ecNumber evidence="2 10">2.7.1.148</ecNumber>
    </recommendedName>
    <alternativeName>
        <fullName evidence="9 10">4-(cytidine-5'-diphospho)-2-C-methyl-D-erythritol kinase</fullName>
    </alternativeName>
</protein>
<evidence type="ECO:0000256" key="4">
    <source>
        <dbReference type="ARBA" id="ARBA00022679"/>
    </source>
</evidence>
<evidence type="ECO:0000256" key="9">
    <source>
        <dbReference type="ARBA" id="ARBA00032554"/>
    </source>
</evidence>
<dbReference type="InterPro" id="IPR020568">
    <property type="entry name" value="Ribosomal_Su5_D2-typ_SF"/>
</dbReference>
<comment type="function">
    <text evidence="10">Catalyzes the phosphorylation of the position 2 hydroxy group of 4-diphosphocytidyl-2C-methyl-D-erythritol.</text>
</comment>
<keyword evidence="6 10" id="KW-0418">Kinase</keyword>
<dbReference type="EMBL" id="CYSD01000012">
    <property type="protein sequence ID" value="CUH76023.1"/>
    <property type="molecule type" value="Genomic_DNA"/>
</dbReference>
<dbReference type="NCBIfam" id="TIGR00154">
    <property type="entry name" value="ispE"/>
    <property type="match status" value="1"/>
</dbReference>
<dbReference type="GO" id="GO:0050515">
    <property type="term" value="F:4-(cytidine 5'-diphospho)-2-C-methyl-D-erythritol kinase activity"/>
    <property type="evidence" value="ECO:0007669"/>
    <property type="project" value="UniProtKB-UniRule"/>
</dbReference>
<organism evidence="13 14">
    <name type="scientific">Tritonibacter multivorans</name>
    <dbReference type="NCBI Taxonomy" id="928856"/>
    <lineage>
        <taxon>Bacteria</taxon>
        <taxon>Pseudomonadati</taxon>
        <taxon>Pseudomonadota</taxon>
        <taxon>Alphaproteobacteria</taxon>
        <taxon>Rhodobacterales</taxon>
        <taxon>Paracoccaceae</taxon>
        <taxon>Tritonibacter</taxon>
    </lineage>
</organism>
<feature type="domain" description="GHMP kinase C-terminal" evidence="12">
    <location>
        <begin position="214"/>
        <end position="265"/>
    </location>
</feature>
<dbReference type="PANTHER" id="PTHR43527">
    <property type="entry name" value="4-DIPHOSPHOCYTIDYL-2-C-METHYL-D-ERYTHRITOL KINASE, CHLOROPLASTIC"/>
    <property type="match status" value="1"/>
</dbReference>
<evidence type="ECO:0000259" key="12">
    <source>
        <dbReference type="Pfam" id="PF08544"/>
    </source>
</evidence>
<evidence type="ECO:0000313" key="14">
    <source>
        <dbReference type="Proteomes" id="UP000052022"/>
    </source>
</evidence>
<dbReference type="HAMAP" id="MF_00061">
    <property type="entry name" value="IspE"/>
    <property type="match status" value="1"/>
</dbReference>
<comment type="similarity">
    <text evidence="1 10">Belongs to the GHMP kinase family. IspE subfamily.</text>
</comment>
<dbReference type="GO" id="GO:0005524">
    <property type="term" value="F:ATP binding"/>
    <property type="evidence" value="ECO:0007669"/>
    <property type="project" value="UniProtKB-UniRule"/>
</dbReference>
<reference evidence="13 14" key="1">
    <citation type="submission" date="2015-09" db="EMBL/GenBank/DDBJ databases">
        <authorList>
            <consortium name="Swine Surveillance"/>
        </authorList>
    </citation>
    <scope>NUCLEOTIDE SEQUENCE [LARGE SCALE GENOMIC DNA]</scope>
    <source>
        <strain evidence="13 14">CECT 7557</strain>
    </source>
</reference>
<dbReference type="InterPro" id="IPR013750">
    <property type="entry name" value="GHMP_kinase_C_dom"/>
</dbReference>
<dbReference type="InterPro" id="IPR014721">
    <property type="entry name" value="Ribsml_uS5_D2-typ_fold_subgr"/>
</dbReference>
<dbReference type="RefSeq" id="WP_058288788.1">
    <property type="nucleotide sequence ID" value="NZ_CYSD01000012.1"/>
</dbReference>
<evidence type="ECO:0000256" key="10">
    <source>
        <dbReference type="HAMAP-Rule" id="MF_00061"/>
    </source>
</evidence>
<evidence type="ECO:0000313" key="13">
    <source>
        <dbReference type="EMBL" id="CUH76023.1"/>
    </source>
</evidence>
<dbReference type="GO" id="GO:0019288">
    <property type="term" value="P:isopentenyl diphosphate biosynthetic process, methylerythritol 4-phosphate pathway"/>
    <property type="evidence" value="ECO:0007669"/>
    <property type="project" value="UniProtKB-UniRule"/>
</dbReference>
<evidence type="ECO:0000256" key="7">
    <source>
        <dbReference type="ARBA" id="ARBA00022840"/>
    </source>
</evidence>
<evidence type="ECO:0000256" key="2">
    <source>
        <dbReference type="ARBA" id="ARBA00012052"/>
    </source>
</evidence>
<dbReference type="PIRSF" id="PIRSF010376">
    <property type="entry name" value="IspE"/>
    <property type="match status" value="1"/>
</dbReference>
<feature type="domain" description="GHMP kinase N-terminal" evidence="11">
    <location>
        <begin position="82"/>
        <end position="147"/>
    </location>
</feature>
<comment type="pathway">
    <text evidence="10">Isoprenoid biosynthesis; isopentenyl diphosphate biosynthesis via DXP pathway; isopentenyl diphosphate from 1-deoxy-D-xylulose 5-phosphate: step 3/6.</text>
</comment>
<feature type="binding site" evidence="10">
    <location>
        <begin position="103"/>
        <end position="113"/>
    </location>
    <ligand>
        <name>ATP</name>
        <dbReference type="ChEBI" id="CHEBI:30616"/>
    </ligand>
</feature>
<dbReference type="SUPFAM" id="SSF55060">
    <property type="entry name" value="GHMP Kinase, C-terminal domain"/>
    <property type="match status" value="1"/>
</dbReference>
<accession>A0A0P1G2J4</accession>
<dbReference type="InterPro" id="IPR036554">
    <property type="entry name" value="GHMP_kinase_C_sf"/>
</dbReference>
<dbReference type="SUPFAM" id="SSF54211">
    <property type="entry name" value="Ribosomal protein S5 domain 2-like"/>
    <property type="match status" value="1"/>
</dbReference>
<dbReference type="Proteomes" id="UP000052022">
    <property type="component" value="Unassembled WGS sequence"/>
</dbReference>
<dbReference type="STRING" id="928856.SAMN04488049_103108"/>
<dbReference type="InterPro" id="IPR004424">
    <property type="entry name" value="IspE"/>
</dbReference>
<dbReference type="PANTHER" id="PTHR43527:SF2">
    <property type="entry name" value="4-DIPHOSPHOCYTIDYL-2-C-METHYL-D-ERYTHRITOL KINASE, CHLOROPLASTIC"/>
    <property type="match status" value="1"/>
</dbReference>
<evidence type="ECO:0000256" key="5">
    <source>
        <dbReference type="ARBA" id="ARBA00022741"/>
    </source>
</evidence>
<dbReference type="OrthoDB" id="9809438at2"/>
<evidence type="ECO:0000256" key="1">
    <source>
        <dbReference type="ARBA" id="ARBA00009684"/>
    </source>
</evidence>
<dbReference type="EC" id="2.7.1.148" evidence="2 10"/>
<dbReference type="InterPro" id="IPR006204">
    <property type="entry name" value="GHMP_kinase_N_dom"/>
</dbReference>
<dbReference type="NCBIfam" id="NF011202">
    <property type="entry name" value="PRK14608.1"/>
    <property type="match status" value="1"/>
</dbReference>
<keyword evidence="5 10" id="KW-0547">Nucleotide-binding</keyword>
<dbReference type="Pfam" id="PF08544">
    <property type="entry name" value="GHMP_kinases_C"/>
    <property type="match status" value="1"/>
</dbReference>
<comment type="catalytic activity">
    <reaction evidence="10">
        <text>4-CDP-2-C-methyl-D-erythritol + ATP = 4-CDP-2-C-methyl-D-erythritol 2-phosphate + ADP + H(+)</text>
        <dbReference type="Rhea" id="RHEA:18437"/>
        <dbReference type="ChEBI" id="CHEBI:15378"/>
        <dbReference type="ChEBI" id="CHEBI:30616"/>
        <dbReference type="ChEBI" id="CHEBI:57823"/>
        <dbReference type="ChEBI" id="CHEBI:57919"/>
        <dbReference type="ChEBI" id="CHEBI:456216"/>
        <dbReference type="EC" id="2.7.1.148"/>
    </reaction>
</comment>
<evidence type="ECO:0000256" key="3">
    <source>
        <dbReference type="ARBA" id="ARBA00017473"/>
    </source>
</evidence>
<feature type="active site" evidence="10">
    <location>
        <position position="24"/>
    </location>
</feature>
<keyword evidence="7 10" id="KW-0067">ATP-binding</keyword>
<keyword evidence="4 10" id="KW-0808">Transferase</keyword>
<feature type="active site" evidence="10">
    <location>
        <position position="140"/>
    </location>
</feature>
<keyword evidence="14" id="KW-1185">Reference proteome</keyword>
<keyword evidence="8 10" id="KW-0414">Isoprene biosynthesis</keyword>
<gene>
    <name evidence="10 13" type="primary">ispE</name>
    <name evidence="13" type="ORF">TRM7557_00674</name>
</gene>
<dbReference type="Gene3D" id="3.30.230.10">
    <property type="match status" value="1"/>
</dbReference>
<evidence type="ECO:0000256" key="6">
    <source>
        <dbReference type="ARBA" id="ARBA00022777"/>
    </source>
</evidence>
<sequence>MTAKTPVSAPVSAPFLAPVLAPAKVNLSLHITGRRDDGYHLLDSLVAFADMGDRLTLTPGDALSIDVAGPFASGVPTDARNLVWQAAEGAGWTGHIKLAKNLPHGAGIGGGSSDAAAVLNALAAQGVDIPEGLALSLGADVPVCVAGRATRMRGIGEDLTAVALPQLHALLVNPGVHVPTGAIFNGLERRDNAPMPEEIPAFTGPEDCAAWLAEQRNDMEPPAIQNAPVIDRVLSDLRGTSDALMARMSGSGATCFALYPTKKAAHMAAYDIGTEQADWWCYATTLN</sequence>
<dbReference type="UniPathway" id="UPA00056">
    <property type="reaction ID" value="UER00094"/>
</dbReference>
<evidence type="ECO:0000259" key="11">
    <source>
        <dbReference type="Pfam" id="PF00288"/>
    </source>
</evidence>
<dbReference type="Gene3D" id="3.30.70.890">
    <property type="entry name" value="GHMP kinase, C-terminal domain"/>
    <property type="match status" value="1"/>
</dbReference>
<dbReference type="AlphaFoldDB" id="A0A0P1G2J4"/>
<evidence type="ECO:0000256" key="8">
    <source>
        <dbReference type="ARBA" id="ARBA00023229"/>
    </source>
</evidence>
<dbReference type="Pfam" id="PF00288">
    <property type="entry name" value="GHMP_kinases_N"/>
    <property type="match status" value="1"/>
</dbReference>